<reference evidence="2" key="1">
    <citation type="submission" date="2022-11" db="UniProtKB">
        <authorList>
            <consortium name="WormBaseParasite"/>
        </authorList>
    </citation>
    <scope>IDENTIFICATION</scope>
</reference>
<organism evidence="1 2">
    <name type="scientific">Panagrolaimus sp. PS1159</name>
    <dbReference type="NCBI Taxonomy" id="55785"/>
    <lineage>
        <taxon>Eukaryota</taxon>
        <taxon>Metazoa</taxon>
        <taxon>Ecdysozoa</taxon>
        <taxon>Nematoda</taxon>
        <taxon>Chromadorea</taxon>
        <taxon>Rhabditida</taxon>
        <taxon>Tylenchina</taxon>
        <taxon>Panagrolaimomorpha</taxon>
        <taxon>Panagrolaimoidea</taxon>
        <taxon>Panagrolaimidae</taxon>
        <taxon>Panagrolaimus</taxon>
    </lineage>
</organism>
<sequence>MAYVLLFLLLHFRVVFCVKRVTLDPSVVDLKPVNNAHFPNQTSNLYGTNVVGRYKWISKTGLFERDVHVENINDVNPKNMLFCPRSDQNPFMALYLKTSKNRRLVCKEKS</sequence>
<protein>
    <submittedName>
        <fullName evidence="2">Uncharacterized protein</fullName>
    </submittedName>
</protein>
<dbReference type="WBParaSite" id="PS1159_v2.g4906.t1">
    <property type="protein sequence ID" value="PS1159_v2.g4906.t1"/>
    <property type="gene ID" value="PS1159_v2.g4906"/>
</dbReference>
<accession>A0AC35GH16</accession>
<proteinExistence type="predicted"/>
<evidence type="ECO:0000313" key="2">
    <source>
        <dbReference type="WBParaSite" id="PS1159_v2.g4906.t1"/>
    </source>
</evidence>
<evidence type="ECO:0000313" key="1">
    <source>
        <dbReference type="Proteomes" id="UP000887580"/>
    </source>
</evidence>
<name>A0AC35GH16_9BILA</name>
<dbReference type="Proteomes" id="UP000887580">
    <property type="component" value="Unplaced"/>
</dbReference>